<evidence type="ECO:0000256" key="6">
    <source>
        <dbReference type="PROSITE-ProRule" id="PRU00277"/>
    </source>
</evidence>
<evidence type="ECO:0000256" key="5">
    <source>
        <dbReference type="ARBA" id="ARBA00023235"/>
    </source>
</evidence>
<evidence type="ECO:0000256" key="7">
    <source>
        <dbReference type="SAM" id="SignalP"/>
    </source>
</evidence>
<feature type="domain" description="PPIase FKBP-type" evidence="8">
    <location>
        <begin position="227"/>
        <end position="314"/>
    </location>
</feature>
<comment type="caution">
    <text evidence="9">The sequence shown here is derived from an EMBL/GenBank/DDBJ whole genome shotgun (WGS) entry which is preliminary data.</text>
</comment>
<dbReference type="PANTHER" id="PTHR43811">
    <property type="entry name" value="FKBP-TYPE PEPTIDYL-PROLYL CIS-TRANS ISOMERASE FKPA"/>
    <property type="match status" value="1"/>
</dbReference>
<dbReference type="Pfam" id="PF01346">
    <property type="entry name" value="FKBP_N"/>
    <property type="match status" value="1"/>
</dbReference>
<evidence type="ECO:0000256" key="4">
    <source>
        <dbReference type="ARBA" id="ARBA00023110"/>
    </source>
</evidence>
<dbReference type="GO" id="GO:0016853">
    <property type="term" value="F:isomerase activity"/>
    <property type="evidence" value="ECO:0007669"/>
    <property type="project" value="UniProtKB-KW"/>
</dbReference>
<name>A0ABS6YC57_9BACT</name>
<reference evidence="9 10" key="1">
    <citation type="submission" date="2021-07" db="EMBL/GenBank/DDBJ databases">
        <title>Genomic diversity and antimicrobial resistance of Prevotella spp. isolated from chronic lung disease airways.</title>
        <authorList>
            <person name="Webb K.A."/>
            <person name="Olagoke O.S."/>
            <person name="Baird T."/>
            <person name="Neill J."/>
            <person name="Pham A."/>
            <person name="Wells T.J."/>
            <person name="Ramsay K.A."/>
            <person name="Bell S.C."/>
            <person name="Sarovich D.S."/>
            <person name="Price E.P."/>
        </authorList>
    </citation>
    <scope>NUCLEOTIDE SEQUENCE [LARGE SCALE GENOMIC DNA]</scope>
    <source>
        <strain evidence="9 10">SCHI0011.S.12</strain>
    </source>
</reference>
<accession>A0ABS6YC57</accession>
<keyword evidence="5 6" id="KW-0413">Isomerase</keyword>
<keyword evidence="10" id="KW-1185">Reference proteome</keyword>
<dbReference type="Proteomes" id="UP000788426">
    <property type="component" value="Unassembled WGS sequence"/>
</dbReference>
<comment type="catalytic activity">
    <reaction evidence="1 6">
        <text>[protein]-peptidylproline (omega=180) = [protein]-peptidylproline (omega=0)</text>
        <dbReference type="Rhea" id="RHEA:16237"/>
        <dbReference type="Rhea" id="RHEA-COMP:10747"/>
        <dbReference type="Rhea" id="RHEA-COMP:10748"/>
        <dbReference type="ChEBI" id="CHEBI:83833"/>
        <dbReference type="ChEBI" id="CHEBI:83834"/>
        <dbReference type="EC" id="5.2.1.8"/>
    </reaction>
</comment>
<evidence type="ECO:0000313" key="9">
    <source>
        <dbReference type="EMBL" id="MBW4769152.1"/>
    </source>
</evidence>
<evidence type="ECO:0000313" key="10">
    <source>
        <dbReference type="Proteomes" id="UP000788426"/>
    </source>
</evidence>
<dbReference type="Pfam" id="PF00254">
    <property type="entry name" value="FKBP_C"/>
    <property type="match status" value="1"/>
</dbReference>
<sequence length="333" mass="36672">MLFKLNSLLFFIFNIFIKMKKTILAVCVLLASFATTISAGNTNKTNKKNKATANVVKLTSRADSLSYASGLFSTGRLMEYLKGQYGLTENDLAAFVQGFKDARAKQGDKAFSAYNAGVAVFSTVQNQVVPTTRNAFKDSSDSLSIDPFYQGFIAGVLKDSTLFTFDKAEKYFSDFYKANEERKVAAVKAENEKWLKDNATKEGVKTTASGLQYKVITEGHGAIPKANDMVTVKYVGRTIDGTEFDNSYKRNPQETTFGASQVIAGWTEALTMMPVGSKWQLYIPAELAYKGSSPTPAIKPFSTLIFDVELVRIEDSGEKKAVEPAKVQPKKKK</sequence>
<keyword evidence="4 6" id="KW-0697">Rotamase</keyword>
<proteinExistence type="inferred from homology"/>
<protein>
    <recommendedName>
        <fullName evidence="3 6">peptidylprolyl isomerase</fullName>
        <ecNumber evidence="3 6">5.2.1.8</ecNumber>
    </recommendedName>
</protein>
<dbReference type="EC" id="5.2.1.8" evidence="3 6"/>
<feature type="chain" id="PRO_5047058058" description="peptidylprolyl isomerase" evidence="7">
    <location>
        <begin position="40"/>
        <end position="333"/>
    </location>
</feature>
<dbReference type="EMBL" id="JAHXCT010000003">
    <property type="protein sequence ID" value="MBW4769152.1"/>
    <property type="molecule type" value="Genomic_DNA"/>
</dbReference>
<dbReference type="InterPro" id="IPR001179">
    <property type="entry name" value="PPIase_FKBP_dom"/>
</dbReference>
<organism evidence="9 10">
    <name type="scientific">Hoylesella nanceiensis</name>
    <dbReference type="NCBI Taxonomy" id="425941"/>
    <lineage>
        <taxon>Bacteria</taxon>
        <taxon>Pseudomonadati</taxon>
        <taxon>Bacteroidota</taxon>
        <taxon>Bacteroidia</taxon>
        <taxon>Bacteroidales</taxon>
        <taxon>Prevotellaceae</taxon>
        <taxon>Hoylesella</taxon>
    </lineage>
</organism>
<dbReference type="PROSITE" id="PS50059">
    <property type="entry name" value="FKBP_PPIASE"/>
    <property type="match status" value="1"/>
</dbReference>
<keyword evidence="7" id="KW-0732">Signal</keyword>
<gene>
    <name evidence="9" type="ORF">KZO38_05185</name>
</gene>
<dbReference type="PANTHER" id="PTHR43811:SF19">
    <property type="entry name" value="39 KDA FK506-BINDING NUCLEAR PROTEIN"/>
    <property type="match status" value="1"/>
</dbReference>
<evidence type="ECO:0000256" key="1">
    <source>
        <dbReference type="ARBA" id="ARBA00000971"/>
    </source>
</evidence>
<dbReference type="InterPro" id="IPR000774">
    <property type="entry name" value="PPIase_FKBP_N"/>
</dbReference>
<comment type="similarity">
    <text evidence="2">Belongs to the FKBP-type PPIase family.</text>
</comment>
<evidence type="ECO:0000256" key="2">
    <source>
        <dbReference type="ARBA" id="ARBA00006577"/>
    </source>
</evidence>
<feature type="signal peptide" evidence="7">
    <location>
        <begin position="1"/>
        <end position="39"/>
    </location>
</feature>
<evidence type="ECO:0000256" key="3">
    <source>
        <dbReference type="ARBA" id="ARBA00013194"/>
    </source>
</evidence>
<evidence type="ECO:0000259" key="8">
    <source>
        <dbReference type="PROSITE" id="PS50059"/>
    </source>
</evidence>